<comment type="caution">
    <text evidence="1">The sequence shown here is derived from an EMBL/GenBank/DDBJ whole genome shotgun (WGS) entry which is preliminary data.</text>
</comment>
<evidence type="ECO:0000313" key="1">
    <source>
        <dbReference type="EMBL" id="KPI45819.1"/>
    </source>
</evidence>
<keyword evidence="2" id="KW-1185">Reference proteome</keyword>
<dbReference type="AlphaFoldDB" id="A0A0N0NSB7"/>
<dbReference type="Proteomes" id="UP000038010">
    <property type="component" value="Unassembled WGS sequence"/>
</dbReference>
<sequence>MDAWRKKYFPEHLNKLPAHLMLFHSLPQVHLSGKIIPSLNDVASNQAPYSIRTGWPFKLKTTGVAVKCHHHPRRTDSDRTGMRSATGDIHEKLKADWFDFLSDQDRGNIRLHWTVINKEPRQEVVEEALTELKRWDAAREGRSHLVSKRPFVQEKTFPDLPDGRGTYTGTALGLTLWRYVQGNWVEPKNFDFTGEDILPESVDKVRKTPFKRALVRKLQL</sequence>
<dbReference type="STRING" id="1664694.A0A0N0NSB7"/>
<reference evidence="1 2" key="1">
    <citation type="submission" date="2015-06" db="EMBL/GenBank/DDBJ databases">
        <title>Draft genome of the ant-associated black yeast Phialophora attae CBS 131958.</title>
        <authorList>
            <person name="Moreno L.F."/>
            <person name="Stielow B.J."/>
            <person name="de Hoog S."/>
            <person name="Vicente V.A."/>
            <person name="Weiss V.A."/>
            <person name="de Vries M."/>
            <person name="Cruz L.M."/>
            <person name="Souza E.M."/>
        </authorList>
    </citation>
    <scope>NUCLEOTIDE SEQUENCE [LARGE SCALE GENOMIC DNA]</scope>
    <source>
        <strain evidence="1 2">CBS 131958</strain>
    </source>
</reference>
<accession>A0A0N0NSB7</accession>
<organism evidence="1 2">
    <name type="scientific">Cyphellophora attinorum</name>
    <dbReference type="NCBI Taxonomy" id="1664694"/>
    <lineage>
        <taxon>Eukaryota</taxon>
        <taxon>Fungi</taxon>
        <taxon>Dikarya</taxon>
        <taxon>Ascomycota</taxon>
        <taxon>Pezizomycotina</taxon>
        <taxon>Eurotiomycetes</taxon>
        <taxon>Chaetothyriomycetidae</taxon>
        <taxon>Chaetothyriales</taxon>
        <taxon>Cyphellophoraceae</taxon>
        <taxon>Cyphellophora</taxon>
    </lineage>
</organism>
<proteinExistence type="predicted"/>
<dbReference type="GeneID" id="28735632"/>
<dbReference type="RefSeq" id="XP_018005782.1">
    <property type="nucleotide sequence ID" value="XM_018143763.1"/>
</dbReference>
<name>A0A0N0NSB7_9EURO</name>
<gene>
    <name evidence="1" type="ORF">AB675_368</name>
</gene>
<dbReference type="EMBL" id="LFJN01000001">
    <property type="protein sequence ID" value="KPI45819.1"/>
    <property type="molecule type" value="Genomic_DNA"/>
</dbReference>
<dbReference type="OrthoDB" id="5364416at2759"/>
<protein>
    <submittedName>
        <fullName evidence="1">Uncharacterized protein</fullName>
    </submittedName>
</protein>
<dbReference type="VEuPathDB" id="FungiDB:AB675_368"/>
<evidence type="ECO:0000313" key="2">
    <source>
        <dbReference type="Proteomes" id="UP000038010"/>
    </source>
</evidence>
<dbReference type="Pfam" id="PF13563">
    <property type="entry name" value="2_5_RNA_ligase2"/>
    <property type="match status" value="1"/>
</dbReference>